<dbReference type="SMART" id="SM00220">
    <property type="entry name" value="S_TKc"/>
    <property type="match status" value="1"/>
</dbReference>
<dbReference type="GO" id="GO:0005634">
    <property type="term" value="C:nucleus"/>
    <property type="evidence" value="ECO:0007669"/>
    <property type="project" value="TreeGrafter"/>
</dbReference>
<dbReference type="GO" id="GO:0005524">
    <property type="term" value="F:ATP binding"/>
    <property type="evidence" value="ECO:0007669"/>
    <property type="project" value="InterPro"/>
</dbReference>
<sequence length="327" mass="38160">MDLPHIDNCEEFPYGVRTYISAGRFATVWQCTRQKEVVACKLFANSYDALPDCAKYFGELRRNEVNIMGKLRGQRHIVHIIETICIRRDFFIIMTPLAEFDLQKLLSLIRDGTKERDDYRESLLKAFGCLSSALDYIHEQKIRHKDIKPQNILYSKSSCYFADFGISQEFEDHSNLLITRSERPQYTDRYCPPETLKPTVYSSIPTFSLLPRYPWLAMEESFARDARSDVFSLGCTFYEILAILEPEIFPTQNESYRECITKIKDSLKAAVSREPSLTSLLEFCSKMLSQDRIKRPHPLLTELKSMHSSDLFEKYFCHDCRLDISKL</sequence>
<organism evidence="2 3">
    <name type="scientific">Aspergillus caelatus</name>
    <dbReference type="NCBI Taxonomy" id="61420"/>
    <lineage>
        <taxon>Eukaryota</taxon>
        <taxon>Fungi</taxon>
        <taxon>Dikarya</taxon>
        <taxon>Ascomycota</taxon>
        <taxon>Pezizomycotina</taxon>
        <taxon>Eurotiomycetes</taxon>
        <taxon>Eurotiomycetidae</taxon>
        <taxon>Eurotiales</taxon>
        <taxon>Aspergillaceae</taxon>
        <taxon>Aspergillus</taxon>
        <taxon>Aspergillus subgen. Circumdati</taxon>
    </lineage>
</organism>
<feature type="domain" description="Protein kinase" evidence="1">
    <location>
        <begin position="14"/>
        <end position="316"/>
    </location>
</feature>
<dbReference type="CDD" id="cd00180">
    <property type="entry name" value="PKc"/>
    <property type="match status" value="1"/>
</dbReference>
<evidence type="ECO:0000259" key="1">
    <source>
        <dbReference type="PROSITE" id="PS50011"/>
    </source>
</evidence>
<reference evidence="2 3" key="1">
    <citation type="submission" date="2019-04" db="EMBL/GenBank/DDBJ databases">
        <title>Friends and foes A comparative genomics studyof 23 Aspergillus species from section Flavi.</title>
        <authorList>
            <consortium name="DOE Joint Genome Institute"/>
            <person name="Kjaerbolling I."/>
            <person name="Vesth T."/>
            <person name="Frisvad J.C."/>
            <person name="Nybo J.L."/>
            <person name="Theobald S."/>
            <person name="Kildgaard S."/>
            <person name="Isbrandt T."/>
            <person name="Kuo A."/>
            <person name="Sato A."/>
            <person name="Lyhne E.K."/>
            <person name="Kogle M.E."/>
            <person name="Wiebenga A."/>
            <person name="Kun R.S."/>
            <person name="Lubbers R.J."/>
            <person name="Makela M.R."/>
            <person name="Barry K."/>
            <person name="Chovatia M."/>
            <person name="Clum A."/>
            <person name="Daum C."/>
            <person name="Haridas S."/>
            <person name="He G."/>
            <person name="LaButti K."/>
            <person name="Lipzen A."/>
            <person name="Mondo S."/>
            <person name="Riley R."/>
            <person name="Salamov A."/>
            <person name="Simmons B.A."/>
            <person name="Magnuson J.K."/>
            <person name="Henrissat B."/>
            <person name="Mortensen U.H."/>
            <person name="Larsen T.O."/>
            <person name="Devries R.P."/>
            <person name="Grigoriev I.V."/>
            <person name="Machida M."/>
            <person name="Baker S.E."/>
            <person name="Andersen M.R."/>
        </authorList>
    </citation>
    <scope>NUCLEOTIDE SEQUENCE [LARGE SCALE GENOMIC DNA]</scope>
    <source>
        <strain evidence="2 3">CBS 763.97</strain>
    </source>
</reference>
<proteinExistence type="predicted"/>
<accession>A0A5N6ZQI1</accession>
<dbReference type="Gene3D" id="1.10.510.10">
    <property type="entry name" value="Transferase(Phosphotransferase) domain 1"/>
    <property type="match status" value="1"/>
</dbReference>
<dbReference type="AlphaFoldDB" id="A0A5N6ZQI1"/>
<dbReference type="OrthoDB" id="4161460at2759"/>
<dbReference type="GO" id="GO:0004674">
    <property type="term" value="F:protein serine/threonine kinase activity"/>
    <property type="evidence" value="ECO:0007669"/>
    <property type="project" value="TreeGrafter"/>
</dbReference>
<dbReference type="EMBL" id="ML737800">
    <property type="protein sequence ID" value="KAE8359902.1"/>
    <property type="molecule type" value="Genomic_DNA"/>
</dbReference>
<dbReference type="GeneID" id="43652966"/>
<dbReference type="Pfam" id="PF00069">
    <property type="entry name" value="Pkinase"/>
    <property type="match status" value="1"/>
</dbReference>
<protein>
    <submittedName>
        <fullName evidence="2">Kinase-like domain-containing protein</fullName>
    </submittedName>
</protein>
<dbReference type="PANTHER" id="PTHR44167:SF24">
    <property type="entry name" value="SERINE_THREONINE-PROTEIN KINASE CHK2"/>
    <property type="match status" value="1"/>
</dbReference>
<dbReference type="InterPro" id="IPR000719">
    <property type="entry name" value="Prot_kinase_dom"/>
</dbReference>
<evidence type="ECO:0000313" key="2">
    <source>
        <dbReference type="EMBL" id="KAE8359902.1"/>
    </source>
</evidence>
<dbReference type="Proteomes" id="UP000326268">
    <property type="component" value="Unassembled WGS sequence"/>
</dbReference>
<dbReference type="GO" id="GO:0044773">
    <property type="term" value="P:mitotic DNA damage checkpoint signaling"/>
    <property type="evidence" value="ECO:0007669"/>
    <property type="project" value="TreeGrafter"/>
</dbReference>
<dbReference type="Gene3D" id="3.30.200.20">
    <property type="entry name" value="Phosphorylase Kinase, domain 1"/>
    <property type="match status" value="1"/>
</dbReference>
<name>A0A5N6ZQI1_9EURO</name>
<feature type="non-terminal residue" evidence="2">
    <location>
        <position position="327"/>
    </location>
</feature>
<dbReference type="RefSeq" id="XP_031922983.1">
    <property type="nucleotide sequence ID" value="XM_032068520.1"/>
</dbReference>
<dbReference type="PANTHER" id="PTHR44167">
    <property type="entry name" value="OVARIAN-SPECIFIC SERINE/THREONINE-PROTEIN KINASE LOK-RELATED"/>
    <property type="match status" value="1"/>
</dbReference>
<dbReference type="PROSITE" id="PS00108">
    <property type="entry name" value="PROTEIN_KINASE_ST"/>
    <property type="match status" value="1"/>
</dbReference>
<dbReference type="SUPFAM" id="SSF56112">
    <property type="entry name" value="Protein kinase-like (PK-like)"/>
    <property type="match status" value="1"/>
</dbReference>
<dbReference type="PROSITE" id="PS50011">
    <property type="entry name" value="PROTEIN_KINASE_DOM"/>
    <property type="match status" value="1"/>
</dbReference>
<keyword evidence="3" id="KW-1185">Reference proteome</keyword>
<dbReference type="InterPro" id="IPR008271">
    <property type="entry name" value="Ser/Thr_kinase_AS"/>
</dbReference>
<evidence type="ECO:0000313" key="3">
    <source>
        <dbReference type="Proteomes" id="UP000326268"/>
    </source>
</evidence>
<keyword evidence="2" id="KW-0808">Transferase</keyword>
<dbReference type="InterPro" id="IPR011009">
    <property type="entry name" value="Kinase-like_dom_sf"/>
</dbReference>
<keyword evidence="2" id="KW-0418">Kinase</keyword>
<gene>
    <name evidence="2" type="ORF">BDV27DRAFT_135354</name>
</gene>